<comment type="subcellular location">
    <subcellularLocation>
        <location evidence="1">Cell membrane</location>
        <topology evidence="1">Multi-pass membrane protein</topology>
    </subcellularLocation>
</comment>
<dbReference type="InterPro" id="IPR000276">
    <property type="entry name" value="GPCR_Rhodpsn"/>
</dbReference>
<dbReference type="PANTHER" id="PTHR24246:SF27">
    <property type="entry name" value="ADENOSINE RECEPTOR, ISOFORM A"/>
    <property type="match status" value="1"/>
</dbReference>
<evidence type="ECO:0000256" key="4">
    <source>
        <dbReference type="ARBA" id="ARBA00022989"/>
    </source>
</evidence>
<evidence type="ECO:0000256" key="3">
    <source>
        <dbReference type="ARBA" id="ARBA00022692"/>
    </source>
</evidence>
<feature type="compositionally biased region" description="Polar residues" evidence="11">
    <location>
        <begin position="323"/>
        <end position="336"/>
    </location>
</feature>
<dbReference type="Gene3D" id="1.20.1070.10">
    <property type="entry name" value="Rhodopsin 7-helix transmembrane proteins"/>
    <property type="match status" value="1"/>
</dbReference>
<evidence type="ECO:0000256" key="7">
    <source>
        <dbReference type="ARBA" id="ARBA00023170"/>
    </source>
</evidence>
<proteinExistence type="inferred from homology"/>
<gene>
    <name evidence="15" type="primary">LOC102809029</name>
</gene>
<evidence type="ECO:0000313" key="15">
    <source>
        <dbReference type="RefSeq" id="XP_006825969.1"/>
    </source>
</evidence>
<keyword evidence="8" id="KW-0325">Glycoprotein</keyword>
<keyword evidence="5 10" id="KW-0297">G-protein coupled receptor</keyword>
<dbReference type="RefSeq" id="XP_006825969.1">
    <property type="nucleotide sequence ID" value="XM_006825906.1"/>
</dbReference>
<evidence type="ECO:0000256" key="12">
    <source>
        <dbReference type="SAM" id="Phobius"/>
    </source>
</evidence>
<protein>
    <submittedName>
        <fullName evidence="15">Sphingosine 1-phosphate receptor 2-like</fullName>
    </submittedName>
</protein>
<evidence type="ECO:0000313" key="14">
    <source>
        <dbReference type="Proteomes" id="UP000694865"/>
    </source>
</evidence>
<feature type="domain" description="G-protein coupled receptors family 1 profile" evidence="13">
    <location>
        <begin position="53"/>
        <end position="285"/>
    </location>
</feature>
<evidence type="ECO:0000256" key="1">
    <source>
        <dbReference type="ARBA" id="ARBA00004651"/>
    </source>
</evidence>
<dbReference type="PANTHER" id="PTHR24246">
    <property type="entry name" value="OLFACTORY RECEPTOR AND ADENOSINE RECEPTOR"/>
    <property type="match status" value="1"/>
</dbReference>
<name>A0ABM0N128_SACKO</name>
<keyword evidence="4 12" id="KW-1133">Transmembrane helix</keyword>
<evidence type="ECO:0000256" key="5">
    <source>
        <dbReference type="ARBA" id="ARBA00023040"/>
    </source>
</evidence>
<evidence type="ECO:0000256" key="11">
    <source>
        <dbReference type="SAM" id="MobiDB-lite"/>
    </source>
</evidence>
<feature type="transmembrane region" description="Helical" evidence="12">
    <location>
        <begin position="144"/>
        <end position="165"/>
    </location>
</feature>
<keyword evidence="7 10" id="KW-0675">Receptor</keyword>
<reference evidence="15" key="1">
    <citation type="submission" date="2025-08" db="UniProtKB">
        <authorList>
            <consortium name="RefSeq"/>
        </authorList>
    </citation>
    <scope>IDENTIFICATION</scope>
    <source>
        <tissue evidence="15">Testes</tissue>
    </source>
</reference>
<sequence length="363" mass="41017">MVSPEMFTDVTNSMPTDIYTTDIPVIYFRYCQVFKGEAELAITLLLVALAVFTNLLFFYVIARTATIRTTLMVLFCNLDLCDLLYAIVRAGILGSGYSCATMIPAEIPTKTSTFTIVVIATERFYAICQPHLYSRRKLNDKAEISALVLSTWVLGILMSVVPLLLNGCYSTNDILKLATSEFIDAILFVACIAICVEFYRRIFKKFKTDIVPDTFPGVFDEKELVILCRNVTVFHFSIITITFIARLMYTVLYIADSTSVNAIFCLYKIPNLLLLFEAVLKPIGYLATNPRLRQSLKDSFNFSNEDNNKDVTKKPARQMLKKYTSNRVRPETSSTSQKRHGLHGDSVSGDERSKPKQSPFTLF</sequence>
<organism evidence="14 15">
    <name type="scientific">Saccoglossus kowalevskii</name>
    <name type="common">Acorn worm</name>
    <dbReference type="NCBI Taxonomy" id="10224"/>
    <lineage>
        <taxon>Eukaryota</taxon>
        <taxon>Metazoa</taxon>
        <taxon>Hemichordata</taxon>
        <taxon>Enteropneusta</taxon>
        <taxon>Harrimaniidae</taxon>
        <taxon>Saccoglossus</taxon>
    </lineage>
</organism>
<dbReference type="PRINTS" id="PR00237">
    <property type="entry name" value="GPCRRHODOPSN"/>
</dbReference>
<evidence type="ECO:0000256" key="9">
    <source>
        <dbReference type="ARBA" id="ARBA00023224"/>
    </source>
</evidence>
<evidence type="ECO:0000256" key="8">
    <source>
        <dbReference type="ARBA" id="ARBA00023180"/>
    </source>
</evidence>
<comment type="similarity">
    <text evidence="10">Belongs to the G-protein coupled receptor 1 family.</text>
</comment>
<dbReference type="InterPro" id="IPR017452">
    <property type="entry name" value="GPCR_Rhodpsn_7TM"/>
</dbReference>
<keyword evidence="6 12" id="KW-0472">Membrane</keyword>
<dbReference type="GeneID" id="102809029"/>
<feature type="transmembrane region" description="Helical" evidence="12">
    <location>
        <begin position="185"/>
        <end position="203"/>
    </location>
</feature>
<feature type="region of interest" description="Disordered" evidence="11">
    <location>
        <begin position="319"/>
        <end position="363"/>
    </location>
</feature>
<evidence type="ECO:0000259" key="13">
    <source>
        <dbReference type="PROSITE" id="PS50262"/>
    </source>
</evidence>
<dbReference type="SUPFAM" id="SSF81321">
    <property type="entry name" value="Family A G protein-coupled receptor-like"/>
    <property type="match status" value="1"/>
</dbReference>
<keyword evidence="9 10" id="KW-0807">Transducer</keyword>
<dbReference type="Proteomes" id="UP000694865">
    <property type="component" value="Unplaced"/>
</dbReference>
<feature type="transmembrane region" description="Helical" evidence="12">
    <location>
        <begin position="40"/>
        <end position="62"/>
    </location>
</feature>
<evidence type="ECO:0000256" key="10">
    <source>
        <dbReference type="RuleBase" id="RU000688"/>
    </source>
</evidence>
<evidence type="ECO:0000256" key="6">
    <source>
        <dbReference type="ARBA" id="ARBA00023136"/>
    </source>
</evidence>
<accession>A0ABM0N128</accession>
<dbReference type="PROSITE" id="PS00237">
    <property type="entry name" value="G_PROTEIN_RECEP_F1_1"/>
    <property type="match status" value="1"/>
</dbReference>
<dbReference type="PROSITE" id="PS50262">
    <property type="entry name" value="G_PROTEIN_RECEP_F1_2"/>
    <property type="match status" value="1"/>
</dbReference>
<keyword evidence="14" id="KW-1185">Reference proteome</keyword>
<feature type="transmembrane region" description="Helical" evidence="12">
    <location>
        <begin position="224"/>
        <end position="249"/>
    </location>
</feature>
<dbReference type="CDD" id="cd00637">
    <property type="entry name" value="7tm_classA_rhodopsin-like"/>
    <property type="match status" value="1"/>
</dbReference>
<keyword evidence="3 10" id="KW-0812">Transmembrane</keyword>
<evidence type="ECO:0000256" key="2">
    <source>
        <dbReference type="ARBA" id="ARBA00022475"/>
    </source>
</evidence>
<keyword evidence="2" id="KW-1003">Cell membrane</keyword>